<keyword evidence="6" id="KW-0238">DNA-binding</keyword>
<protein>
    <submittedName>
        <fullName evidence="9">Regulatory GntR family protein</fullName>
    </submittedName>
</protein>
<dbReference type="Gene3D" id="1.10.10.10">
    <property type="entry name" value="Winged helix-like DNA-binding domain superfamily/Winged helix DNA-binding domain"/>
    <property type="match status" value="1"/>
</dbReference>
<dbReference type="PANTHER" id="PTHR46577:SF1">
    <property type="entry name" value="HTH-TYPE TRANSCRIPTIONAL REGULATORY PROTEIN GABR"/>
    <property type="match status" value="1"/>
</dbReference>
<comment type="caution">
    <text evidence="9">The sequence shown here is derived from an EMBL/GenBank/DDBJ whole genome shotgun (WGS) entry which is preliminary data.</text>
</comment>
<dbReference type="SUPFAM" id="SSF46785">
    <property type="entry name" value="Winged helix' DNA-binding domain"/>
    <property type="match status" value="1"/>
</dbReference>
<evidence type="ECO:0000256" key="1">
    <source>
        <dbReference type="ARBA" id="ARBA00001933"/>
    </source>
</evidence>
<organism evidence="9 10">
    <name type="scientific">Bacillus mycoides</name>
    <dbReference type="NCBI Taxonomy" id="1405"/>
    <lineage>
        <taxon>Bacteria</taxon>
        <taxon>Bacillati</taxon>
        <taxon>Bacillota</taxon>
        <taxon>Bacilli</taxon>
        <taxon>Bacillales</taxon>
        <taxon>Bacillaceae</taxon>
        <taxon>Bacillus</taxon>
        <taxon>Bacillus cereus group</taxon>
    </lineage>
</organism>
<evidence type="ECO:0000259" key="8">
    <source>
        <dbReference type="PROSITE" id="PS50949"/>
    </source>
</evidence>
<accession>A0A3D9VE64</accession>
<dbReference type="PANTHER" id="PTHR46577">
    <property type="entry name" value="HTH-TYPE TRANSCRIPTIONAL REGULATORY PROTEIN GABR"/>
    <property type="match status" value="1"/>
</dbReference>
<dbReference type="InterPro" id="IPR051446">
    <property type="entry name" value="HTH_trans_reg/aminotransferase"/>
</dbReference>
<keyword evidence="3" id="KW-0808">Transferase</keyword>
<dbReference type="EMBL" id="QTTY01000004">
    <property type="protein sequence ID" value="REF39787.1"/>
    <property type="molecule type" value="Genomic_DNA"/>
</dbReference>
<feature type="domain" description="HTH gntR-type" evidence="8">
    <location>
        <begin position="12"/>
        <end position="80"/>
    </location>
</feature>
<keyword evidence="5" id="KW-0805">Transcription regulation</keyword>
<dbReference type="SUPFAM" id="SSF53383">
    <property type="entry name" value="PLP-dependent transferases"/>
    <property type="match status" value="1"/>
</dbReference>
<dbReference type="PROSITE" id="PS50949">
    <property type="entry name" value="HTH_GNTR"/>
    <property type="match status" value="1"/>
</dbReference>
<evidence type="ECO:0000256" key="2">
    <source>
        <dbReference type="ARBA" id="ARBA00005384"/>
    </source>
</evidence>
<dbReference type="InterPro" id="IPR036388">
    <property type="entry name" value="WH-like_DNA-bd_sf"/>
</dbReference>
<reference evidence="9 10" key="1">
    <citation type="submission" date="2018-08" db="EMBL/GenBank/DDBJ databases">
        <title>Freshwater and sediment microbial communities from various areas in North America, analyzing microbe dynamics in response to fracking.</title>
        <authorList>
            <person name="Lamendella R."/>
        </authorList>
    </citation>
    <scope>NUCLEOTIDE SEQUENCE [LARGE SCALE GENOMIC DNA]</scope>
    <source>
        <strain evidence="9 10">DB-1</strain>
    </source>
</reference>
<evidence type="ECO:0000256" key="5">
    <source>
        <dbReference type="ARBA" id="ARBA00023015"/>
    </source>
</evidence>
<comment type="cofactor">
    <cofactor evidence="1">
        <name>pyridoxal 5'-phosphate</name>
        <dbReference type="ChEBI" id="CHEBI:597326"/>
    </cofactor>
</comment>
<comment type="similarity">
    <text evidence="2">In the C-terminal section; belongs to the class-I pyridoxal-phosphate-dependent aminotransferase family.</text>
</comment>
<dbReference type="InterPro" id="IPR000524">
    <property type="entry name" value="Tscrpt_reg_HTH_GntR"/>
</dbReference>
<dbReference type="Gene3D" id="3.40.640.10">
    <property type="entry name" value="Type I PLP-dependent aspartate aminotransferase-like (Major domain)"/>
    <property type="match status" value="1"/>
</dbReference>
<sequence length="156" mass="17662">MSWKPDKNLLKRPFYSSIAILLEHDIINGLLAPGTKLPPQRELEDFLDLNFTTITRAYKICEVKNYNDSTGLPHQKMAGLNWMSSFGINVTQEHIAIVSGAQNTLAITLTALFKPGNRIATDLYTYSNFIELAKMLPDELDKQCSQLSITLPWINY</sequence>
<dbReference type="GO" id="GO:0003677">
    <property type="term" value="F:DNA binding"/>
    <property type="evidence" value="ECO:0007669"/>
    <property type="project" value="UniProtKB-KW"/>
</dbReference>
<dbReference type="InterPro" id="IPR036390">
    <property type="entry name" value="WH_DNA-bd_sf"/>
</dbReference>
<evidence type="ECO:0000256" key="3">
    <source>
        <dbReference type="ARBA" id="ARBA00022576"/>
    </source>
</evidence>
<dbReference type="AlphaFoldDB" id="A0A3D9VE64"/>
<evidence type="ECO:0000256" key="4">
    <source>
        <dbReference type="ARBA" id="ARBA00022898"/>
    </source>
</evidence>
<name>A0A3D9VE64_BACMY</name>
<keyword evidence="7" id="KW-0804">Transcription</keyword>
<dbReference type="InterPro" id="IPR015424">
    <property type="entry name" value="PyrdxlP-dep_Trfase"/>
</dbReference>
<dbReference type="GO" id="GO:0003700">
    <property type="term" value="F:DNA-binding transcription factor activity"/>
    <property type="evidence" value="ECO:0007669"/>
    <property type="project" value="InterPro"/>
</dbReference>
<keyword evidence="4" id="KW-0663">Pyridoxal phosphate</keyword>
<dbReference type="GO" id="GO:0008483">
    <property type="term" value="F:transaminase activity"/>
    <property type="evidence" value="ECO:0007669"/>
    <property type="project" value="UniProtKB-KW"/>
</dbReference>
<keyword evidence="3" id="KW-0032">Aminotransferase</keyword>
<evidence type="ECO:0000313" key="10">
    <source>
        <dbReference type="Proteomes" id="UP000256530"/>
    </source>
</evidence>
<dbReference type="Pfam" id="PF00392">
    <property type="entry name" value="GntR"/>
    <property type="match status" value="1"/>
</dbReference>
<dbReference type="Proteomes" id="UP000256530">
    <property type="component" value="Unassembled WGS sequence"/>
</dbReference>
<evidence type="ECO:0000313" key="9">
    <source>
        <dbReference type="EMBL" id="REF39787.1"/>
    </source>
</evidence>
<evidence type="ECO:0000256" key="6">
    <source>
        <dbReference type="ARBA" id="ARBA00023125"/>
    </source>
</evidence>
<evidence type="ECO:0000256" key="7">
    <source>
        <dbReference type="ARBA" id="ARBA00023163"/>
    </source>
</evidence>
<gene>
    <name evidence="9" type="ORF">DET55_10452</name>
</gene>
<proteinExistence type="inferred from homology"/>
<dbReference type="InterPro" id="IPR015421">
    <property type="entry name" value="PyrdxlP-dep_Trfase_major"/>
</dbReference>